<dbReference type="GO" id="GO:0009254">
    <property type="term" value="P:peptidoglycan turnover"/>
    <property type="evidence" value="ECO:0007669"/>
    <property type="project" value="InterPro"/>
</dbReference>
<keyword evidence="4" id="KW-1185">Reference proteome</keyword>
<evidence type="ECO:0000256" key="1">
    <source>
        <dbReference type="ARBA" id="ARBA00022729"/>
    </source>
</evidence>
<dbReference type="Gene3D" id="2.40.40.10">
    <property type="entry name" value="RlpA-like domain"/>
    <property type="match status" value="1"/>
</dbReference>
<evidence type="ECO:0000313" key="4">
    <source>
        <dbReference type="Proteomes" id="UP000317800"/>
    </source>
</evidence>
<dbReference type="GO" id="GO:0019867">
    <property type="term" value="C:outer membrane"/>
    <property type="evidence" value="ECO:0007669"/>
    <property type="project" value="InterPro"/>
</dbReference>
<dbReference type="GO" id="GO:0004553">
    <property type="term" value="F:hydrolase activity, hydrolyzing O-glycosyl compounds"/>
    <property type="evidence" value="ECO:0007669"/>
    <property type="project" value="InterPro"/>
</dbReference>
<proteinExistence type="predicted"/>
<dbReference type="PANTHER" id="PTHR39160:SF4">
    <property type="entry name" value="RESUSCITATION-PROMOTING FACTOR RPFB"/>
    <property type="match status" value="1"/>
</dbReference>
<evidence type="ECO:0000313" key="3">
    <source>
        <dbReference type="EMBL" id="QDP42857.1"/>
    </source>
</evidence>
<protein>
    <recommendedName>
        <fullName evidence="2">3D domain-containing protein</fullName>
    </recommendedName>
</protein>
<dbReference type="InterPro" id="IPR036908">
    <property type="entry name" value="RlpA-like_sf"/>
</dbReference>
<dbReference type="Proteomes" id="UP000317800">
    <property type="component" value="Segment"/>
</dbReference>
<feature type="domain" description="3D" evidence="2">
    <location>
        <begin position="140"/>
        <end position="201"/>
    </location>
</feature>
<accession>A0A516KMP7</accession>
<gene>
    <name evidence="3" type="ORF">Goe8_c00840</name>
</gene>
<keyword evidence="1" id="KW-0732">Signal</keyword>
<dbReference type="PANTHER" id="PTHR39160">
    <property type="entry name" value="CELL WALL-BINDING PROTEIN YOCH"/>
    <property type="match status" value="1"/>
</dbReference>
<sequence length="201" mass="20430">MGLKKLLVTGMATCGLLLGGGIAASAAENQSVVDYLYLKGEDYRFNHRAELAGQYGIAGYKGTADQNIALLGKLQGAPVATPAPAQTQEAAPAVKAATTTEAQPSGKTMTMTATAYVANCAGCSGTTATGINLKANPNQKVIAVDPRVIPLGSKVYVEGYGTAIAGDTGGAIKGSRIDLFIASQSAAMDYGIKTVKVTIVN</sequence>
<dbReference type="SUPFAM" id="SSF158634">
    <property type="entry name" value="RPA2825-like"/>
    <property type="match status" value="1"/>
</dbReference>
<dbReference type="InterPro" id="IPR051933">
    <property type="entry name" value="Resuscitation_pf_RpfB"/>
</dbReference>
<dbReference type="EMBL" id="MN043729">
    <property type="protein sequence ID" value="QDP42857.1"/>
    <property type="molecule type" value="Genomic_DNA"/>
</dbReference>
<name>A0A516KMP7_9CAUD</name>
<evidence type="ECO:0000259" key="2">
    <source>
        <dbReference type="Pfam" id="PF06725"/>
    </source>
</evidence>
<reference evidence="3 4" key="1">
    <citation type="submission" date="2019-06" db="EMBL/GenBank/DDBJ databases">
        <authorList>
            <person name="Hertel R."/>
        </authorList>
    </citation>
    <scope>NUCLEOTIDE SEQUENCE [LARGE SCALE GENOMIC DNA]</scope>
</reference>
<dbReference type="Pfam" id="PF06725">
    <property type="entry name" value="3D"/>
    <property type="match status" value="1"/>
</dbReference>
<dbReference type="CDD" id="cd22786">
    <property type="entry name" value="DPBB_YuiC-like"/>
    <property type="match status" value="1"/>
</dbReference>
<dbReference type="InterPro" id="IPR010611">
    <property type="entry name" value="3D_dom"/>
</dbReference>
<dbReference type="SUPFAM" id="SSF50685">
    <property type="entry name" value="Barwin-like endoglucanases"/>
    <property type="match status" value="1"/>
</dbReference>
<organism evidence="3 4">
    <name type="scientific">Bacillus phage vB_BmeM-Goe8</name>
    <dbReference type="NCBI Taxonomy" id="2593638"/>
    <lineage>
        <taxon>Viruses</taxon>
        <taxon>Duplodnaviria</taxon>
        <taxon>Heunggongvirae</taxon>
        <taxon>Uroviricota</taxon>
        <taxon>Caudoviricetes</taxon>
        <taxon>Herelleviridae</taxon>
        <taxon>Bastillevirinae</taxon>
        <taxon>Goettingenvirus</taxon>
        <taxon>Goettingenvirus goe8</taxon>
    </lineage>
</organism>